<dbReference type="EMBL" id="CP001291">
    <property type="protein sequence ID" value="ACK72228.1"/>
    <property type="molecule type" value="Genomic_DNA"/>
</dbReference>
<dbReference type="InterPro" id="IPR029052">
    <property type="entry name" value="Metallo-depent_PP-like"/>
</dbReference>
<organism evidence="1 2">
    <name type="scientific">Gloeothece citriformis (strain PCC 7424)</name>
    <name type="common">Cyanothece sp. (strain PCC 7424)</name>
    <dbReference type="NCBI Taxonomy" id="65393"/>
    <lineage>
        <taxon>Bacteria</taxon>
        <taxon>Bacillati</taxon>
        <taxon>Cyanobacteriota</taxon>
        <taxon>Cyanophyceae</taxon>
        <taxon>Oscillatoriophycideae</taxon>
        <taxon>Chroococcales</taxon>
        <taxon>Aphanothecaceae</taxon>
        <taxon>Gloeothece</taxon>
        <taxon>Gloeothece citriformis</taxon>
    </lineage>
</organism>
<gene>
    <name evidence="1" type="ordered locus">PCC7424_3848</name>
</gene>
<proteinExistence type="predicted"/>
<keyword evidence="2" id="KW-1185">Reference proteome</keyword>
<dbReference type="HOGENOM" id="CLU_1183069_0_0_3"/>
<dbReference type="STRING" id="65393.PCC7424_3848"/>
<name>B7KJE4_GLOC7</name>
<dbReference type="RefSeq" id="WP_015955820.1">
    <property type="nucleotide sequence ID" value="NC_011729.1"/>
</dbReference>
<sequence>MWAILSGIEGNLAAYNAVLEDIKRQKMSIEDLYILGDLIAANPESEKVVQRIRFPDTNELQPQVCLGWWEEQCLILHGLSATAEPTELLEKYGPDTVKKLWESISLETAQWLRSLNFGFVELDCLLIHGSSISVSEELTLKTPPWQMLERLQRMEVNTLFCGRSGQVFEYHLQGGSIVSSVTTLEGQNRANTSTDLSKRVIGVGNVGGTPGFATYTLFNPNNNQIQFQTVHYS</sequence>
<protein>
    <recommendedName>
        <fullName evidence="3">Metallophosphatase</fullName>
    </recommendedName>
</protein>
<dbReference type="Gene3D" id="3.60.21.10">
    <property type="match status" value="1"/>
</dbReference>
<evidence type="ECO:0000313" key="2">
    <source>
        <dbReference type="Proteomes" id="UP000002384"/>
    </source>
</evidence>
<evidence type="ECO:0008006" key="3">
    <source>
        <dbReference type="Google" id="ProtNLM"/>
    </source>
</evidence>
<dbReference type="Proteomes" id="UP000002384">
    <property type="component" value="Chromosome"/>
</dbReference>
<dbReference type="KEGG" id="cyc:PCC7424_3848"/>
<evidence type="ECO:0000313" key="1">
    <source>
        <dbReference type="EMBL" id="ACK72228.1"/>
    </source>
</evidence>
<dbReference type="AlphaFoldDB" id="B7KJE4"/>
<dbReference type="eggNOG" id="COG0639">
    <property type="taxonomic scope" value="Bacteria"/>
</dbReference>
<reference evidence="2" key="1">
    <citation type="journal article" date="2011" name="MBio">
        <title>Novel metabolic attributes of the genus Cyanothece, comprising a group of unicellular nitrogen-fixing Cyanobacteria.</title>
        <authorList>
            <person name="Bandyopadhyay A."/>
            <person name="Elvitigala T."/>
            <person name="Welsh E."/>
            <person name="Stockel J."/>
            <person name="Liberton M."/>
            <person name="Min H."/>
            <person name="Sherman L.A."/>
            <person name="Pakrasi H.B."/>
        </authorList>
    </citation>
    <scope>NUCLEOTIDE SEQUENCE [LARGE SCALE GENOMIC DNA]</scope>
    <source>
        <strain evidence="2">PCC 7424</strain>
    </source>
</reference>
<dbReference type="OrthoDB" id="483014at2"/>
<dbReference type="SUPFAM" id="SSF56300">
    <property type="entry name" value="Metallo-dependent phosphatases"/>
    <property type="match status" value="1"/>
</dbReference>
<accession>B7KJE4</accession>